<sequence>MALEEEEAKEVVHGNLALCCIKLGRYHQSLEHAIRSTELNPRWAKGWARKASAHLSLGDLVEAEAAIARATLLQPDDKDFAKLRSEIEGASRREATTPQELDKHVPLQTLFHHATHDPPGSSNLLILLHGLGDSHEPFLSFGKKLELPKTSVMALRACDSLPLAMGFSWFPVFEADGNMIVPSRTEERRTRGLKSTLDKLEVFLRRVWQQEKFKPKSTFIFGFSQGAIVAVNAGLRMNLGGVVGVSGSLIQEQHDSSWPPPPGGKSSTPMLLTHGVADERVSITKARACRDRLRGWVEEETMEWKEYNKGHDMVRQQEEVRDLMSFFARHLVLPMDPQDLRSSNLASREDVYEVKDPAIIQAILMRNSIS</sequence>
<dbReference type="SMART" id="SM00028">
    <property type="entry name" value="TPR"/>
    <property type="match status" value="2"/>
</dbReference>
<dbReference type="InterPro" id="IPR003140">
    <property type="entry name" value="PLipase/COase/thioEstase"/>
</dbReference>
<accession>A0A7S4MZG0</accession>
<dbReference type="PANTHER" id="PTHR10655:SF67">
    <property type="entry name" value="PHOSPHOLIPASE_CARBOXYLESTERASE SUPERFAMILY (AFU_ORTHOLOGUE AFUA_5G09340)"/>
    <property type="match status" value="1"/>
</dbReference>
<dbReference type="EMBL" id="HBKN01004435">
    <property type="protein sequence ID" value="CAE2255513.1"/>
    <property type="molecule type" value="Transcribed_RNA"/>
</dbReference>
<dbReference type="GO" id="GO:0008474">
    <property type="term" value="F:palmitoyl-(protein) hydrolase activity"/>
    <property type="evidence" value="ECO:0007669"/>
    <property type="project" value="TreeGrafter"/>
</dbReference>
<gene>
    <name evidence="3" type="ORF">GTHE00462_LOCUS3699</name>
</gene>
<dbReference type="Gene3D" id="1.25.40.10">
    <property type="entry name" value="Tetratricopeptide repeat domain"/>
    <property type="match status" value="1"/>
</dbReference>
<reference evidence="3" key="1">
    <citation type="submission" date="2021-01" db="EMBL/GenBank/DDBJ databases">
        <authorList>
            <person name="Corre E."/>
            <person name="Pelletier E."/>
            <person name="Niang G."/>
            <person name="Scheremetjew M."/>
            <person name="Finn R."/>
            <person name="Kale V."/>
            <person name="Holt S."/>
            <person name="Cochrane G."/>
            <person name="Meng A."/>
            <person name="Brown T."/>
            <person name="Cohen L."/>
        </authorList>
    </citation>
    <scope>NUCLEOTIDE SEQUENCE</scope>
    <source>
        <strain evidence="3">CCMP 2712</strain>
    </source>
</reference>
<dbReference type="GO" id="GO:0052689">
    <property type="term" value="F:carboxylic ester hydrolase activity"/>
    <property type="evidence" value="ECO:0007669"/>
    <property type="project" value="TreeGrafter"/>
</dbReference>
<evidence type="ECO:0000313" key="3">
    <source>
        <dbReference type="EMBL" id="CAE2255513.1"/>
    </source>
</evidence>
<dbReference type="InterPro" id="IPR050565">
    <property type="entry name" value="LYPA1-2/EST-like"/>
</dbReference>
<dbReference type="InterPro" id="IPR011990">
    <property type="entry name" value="TPR-like_helical_dom_sf"/>
</dbReference>
<protein>
    <recommendedName>
        <fullName evidence="2">Phospholipase/carboxylesterase/thioesterase domain-containing protein</fullName>
    </recommendedName>
</protein>
<organism evidence="3">
    <name type="scientific">Guillardia theta</name>
    <name type="common">Cryptophyte</name>
    <name type="synonym">Cryptomonas phi</name>
    <dbReference type="NCBI Taxonomy" id="55529"/>
    <lineage>
        <taxon>Eukaryota</taxon>
        <taxon>Cryptophyceae</taxon>
        <taxon>Pyrenomonadales</taxon>
        <taxon>Geminigeraceae</taxon>
        <taxon>Guillardia</taxon>
    </lineage>
</organism>
<name>A0A7S4MZG0_GUITH</name>
<evidence type="ECO:0000256" key="1">
    <source>
        <dbReference type="ARBA" id="ARBA00006499"/>
    </source>
</evidence>
<dbReference type="GO" id="GO:0005737">
    <property type="term" value="C:cytoplasm"/>
    <property type="evidence" value="ECO:0007669"/>
    <property type="project" value="TreeGrafter"/>
</dbReference>
<feature type="domain" description="Phospholipase/carboxylesterase/thioesterase" evidence="2">
    <location>
        <begin position="122"/>
        <end position="329"/>
    </location>
</feature>
<dbReference type="InterPro" id="IPR019734">
    <property type="entry name" value="TPR_rpt"/>
</dbReference>
<dbReference type="SUPFAM" id="SSF48452">
    <property type="entry name" value="TPR-like"/>
    <property type="match status" value="1"/>
</dbReference>
<comment type="similarity">
    <text evidence="1">Belongs to the AB hydrolase superfamily. AB hydrolase 2 family.</text>
</comment>
<dbReference type="SUPFAM" id="SSF53474">
    <property type="entry name" value="alpha/beta-Hydrolases"/>
    <property type="match status" value="1"/>
</dbReference>
<dbReference type="InterPro" id="IPR029058">
    <property type="entry name" value="AB_hydrolase_fold"/>
</dbReference>
<dbReference type="Gene3D" id="3.40.50.1820">
    <property type="entry name" value="alpha/beta hydrolase"/>
    <property type="match status" value="1"/>
</dbReference>
<dbReference type="Pfam" id="PF13181">
    <property type="entry name" value="TPR_8"/>
    <property type="match status" value="1"/>
</dbReference>
<dbReference type="AlphaFoldDB" id="A0A7S4MZG0"/>
<evidence type="ECO:0000259" key="2">
    <source>
        <dbReference type="Pfam" id="PF02230"/>
    </source>
</evidence>
<proteinExistence type="inferred from homology"/>
<dbReference type="Pfam" id="PF02230">
    <property type="entry name" value="Abhydrolase_2"/>
    <property type="match status" value="1"/>
</dbReference>
<dbReference type="PANTHER" id="PTHR10655">
    <property type="entry name" value="LYSOPHOSPHOLIPASE-RELATED"/>
    <property type="match status" value="1"/>
</dbReference>